<feature type="chain" id="PRO_5026068223" evidence="1">
    <location>
        <begin position="23"/>
        <end position="74"/>
    </location>
</feature>
<accession>A0A6G5A4I1</accession>
<evidence type="ECO:0000256" key="1">
    <source>
        <dbReference type="SAM" id="SignalP"/>
    </source>
</evidence>
<name>A0A6G5A4I1_RHIMP</name>
<protein>
    <submittedName>
        <fullName evidence="2">Putative kazal domain protein</fullName>
    </submittedName>
</protein>
<keyword evidence="1" id="KW-0732">Signal</keyword>
<sequence>MNILTKHFVVFTLFLMRPYWQPLSNEFVDAGRVVFGPKDCWRHTCWGGLCPSDAPSNCECPSPIEAFFGIKNCR</sequence>
<dbReference type="EMBL" id="GIKN01003642">
    <property type="protein sequence ID" value="NIE45915.1"/>
    <property type="molecule type" value="Transcribed_RNA"/>
</dbReference>
<proteinExistence type="predicted"/>
<feature type="signal peptide" evidence="1">
    <location>
        <begin position="1"/>
        <end position="22"/>
    </location>
</feature>
<organism evidence="2">
    <name type="scientific">Rhipicephalus microplus</name>
    <name type="common">Cattle tick</name>
    <name type="synonym">Boophilus microplus</name>
    <dbReference type="NCBI Taxonomy" id="6941"/>
    <lineage>
        <taxon>Eukaryota</taxon>
        <taxon>Metazoa</taxon>
        <taxon>Ecdysozoa</taxon>
        <taxon>Arthropoda</taxon>
        <taxon>Chelicerata</taxon>
        <taxon>Arachnida</taxon>
        <taxon>Acari</taxon>
        <taxon>Parasitiformes</taxon>
        <taxon>Ixodida</taxon>
        <taxon>Ixodoidea</taxon>
        <taxon>Ixodidae</taxon>
        <taxon>Rhipicephalinae</taxon>
        <taxon>Rhipicephalus</taxon>
        <taxon>Boophilus</taxon>
    </lineage>
</organism>
<reference evidence="2" key="1">
    <citation type="submission" date="2020-03" db="EMBL/GenBank/DDBJ databases">
        <title>A transcriptome and proteome of the tick Rhipicephalus microplus shaped by the genetic composition of its hosts and developmental stage.</title>
        <authorList>
            <person name="Garcia G.R."/>
            <person name="Ribeiro J.M.C."/>
            <person name="Maruyama S.R."/>
            <person name="Gardinasse L.G."/>
            <person name="Nelson K."/>
            <person name="Ferreira B.R."/>
            <person name="Andrade T.G."/>
            <person name="Santos I.K.F.M."/>
        </authorList>
    </citation>
    <scope>NUCLEOTIDE SEQUENCE</scope>
    <source>
        <strain evidence="2">NSGR</strain>
        <tissue evidence="2">Salivary glands</tissue>
    </source>
</reference>
<evidence type="ECO:0000313" key="2">
    <source>
        <dbReference type="EMBL" id="NIE45915.1"/>
    </source>
</evidence>
<dbReference type="AlphaFoldDB" id="A0A6G5A4I1"/>